<name>A0ABD0NJZ0_CIRMR</name>
<feature type="non-terminal residue" evidence="2">
    <location>
        <position position="88"/>
    </location>
</feature>
<feature type="region of interest" description="Disordered" evidence="1">
    <location>
        <begin position="1"/>
        <end position="88"/>
    </location>
</feature>
<organism evidence="2 3">
    <name type="scientific">Cirrhinus mrigala</name>
    <name type="common">Mrigala</name>
    <dbReference type="NCBI Taxonomy" id="683832"/>
    <lineage>
        <taxon>Eukaryota</taxon>
        <taxon>Metazoa</taxon>
        <taxon>Chordata</taxon>
        <taxon>Craniata</taxon>
        <taxon>Vertebrata</taxon>
        <taxon>Euteleostomi</taxon>
        <taxon>Actinopterygii</taxon>
        <taxon>Neopterygii</taxon>
        <taxon>Teleostei</taxon>
        <taxon>Ostariophysi</taxon>
        <taxon>Cypriniformes</taxon>
        <taxon>Cyprinidae</taxon>
        <taxon>Labeoninae</taxon>
        <taxon>Labeonini</taxon>
        <taxon>Cirrhinus</taxon>
    </lineage>
</organism>
<dbReference type="EMBL" id="JAMKFB020000021">
    <property type="protein sequence ID" value="KAL0162304.1"/>
    <property type="molecule type" value="Genomic_DNA"/>
</dbReference>
<comment type="caution">
    <text evidence="2">The sequence shown here is derived from an EMBL/GenBank/DDBJ whole genome shotgun (WGS) entry which is preliminary data.</text>
</comment>
<proteinExistence type="predicted"/>
<keyword evidence="3" id="KW-1185">Reference proteome</keyword>
<evidence type="ECO:0000256" key="1">
    <source>
        <dbReference type="SAM" id="MobiDB-lite"/>
    </source>
</evidence>
<evidence type="ECO:0000313" key="3">
    <source>
        <dbReference type="Proteomes" id="UP001529510"/>
    </source>
</evidence>
<sequence length="88" mass="9576">MDFTNDDANPTLDPVPSPPSPRSAERQPEPTADGEPYPNRVTELRIAPKPEPVTSNQVREPAISLMTEGITVEHEEAEESPAHCTSAE</sequence>
<protein>
    <submittedName>
        <fullName evidence="2">Uncharacterized protein</fullName>
    </submittedName>
</protein>
<dbReference type="Proteomes" id="UP001529510">
    <property type="component" value="Unassembled WGS sequence"/>
</dbReference>
<gene>
    <name evidence="2" type="ORF">M9458_041700</name>
</gene>
<dbReference type="AlphaFoldDB" id="A0ABD0NJZ0"/>
<accession>A0ABD0NJZ0</accession>
<reference evidence="2 3" key="1">
    <citation type="submission" date="2024-05" db="EMBL/GenBank/DDBJ databases">
        <title>Genome sequencing and assembly of Indian major carp, Cirrhinus mrigala (Hamilton, 1822).</title>
        <authorList>
            <person name="Mohindra V."/>
            <person name="Chowdhury L.M."/>
            <person name="Lal K."/>
            <person name="Jena J.K."/>
        </authorList>
    </citation>
    <scope>NUCLEOTIDE SEQUENCE [LARGE SCALE GENOMIC DNA]</scope>
    <source>
        <strain evidence="2">CM1030</strain>
        <tissue evidence="2">Blood</tissue>
    </source>
</reference>
<evidence type="ECO:0000313" key="2">
    <source>
        <dbReference type="EMBL" id="KAL0162304.1"/>
    </source>
</evidence>